<evidence type="ECO:0000313" key="6">
    <source>
        <dbReference type="EMBL" id="OGE94628.1"/>
    </source>
</evidence>
<sequence length="422" mass="46212">MRKFLQKILALTASLFLWRYKPKVIAITGSVGKTSAKEAIAKVLQTKFKVRASPGNYNNEFGVPLTVIGEISAGRSVFGWFLIFLKALIKFVGGGYPQVLILELGADRPGDIGYLVSLLGKIDAAVITDIGISHLQFFSDQSELAKEKIALIKKLKPESKAILNFDSPKVYEGRLATKAEVVGFGFDQLAAVQVSDFQLLLVDNTWGANFKVHYRGTVVPFFIPNGLGKPVVYAALAAAAVGLSFDINLVNVSEVLKTFEPPAGRLRLIAGIKNTLILDDTYNAAPASTNAALEVLNLITSGRRIVALGSMTELGGKTEAGHREVAARIGEIQPAVIFLVGEETKYIRDELNKRKFGGNMFWYATSDEARLPIQNTISERDTILVKGSQAVRMEKIVKEIMAEPMRADELLVRQSEKWLDQP</sequence>
<dbReference type="PANTHER" id="PTHR43024:SF1">
    <property type="entry name" value="UDP-N-ACETYLMURAMOYL-TRIPEPTIDE--D-ALANYL-D-ALANINE LIGASE"/>
    <property type="match status" value="1"/>
</dbReference>
<dbReference type="InterPro" id="IPR013221">
    <property type="entry name" value="Mur_ligase_cen"/>
</dbReference>
<evidence type="ECO:0000259" key="4">
    <source>
        <dbReference type="Pfam" id="PF02875"/>
    </source>
</evidence>
<feature type="domain" description="Mur ligase central" evidence="5">
    <location>
        <begin position="27"/>
        <end position="67"/>
    </location>
</feature>
<dbReference type="GO" id="GO:0016881">
    <property type="term" value="F:acid-amino acid ligase activity"/>
    <property type="evidence" value="ECO:0007669"/>
    <property type="project" value="InterPro"/>
</dbReference>
<keyword evidence="2" id="KW-0547">Nucleotide-binding</keyword>
<accession>A0A1F5PXG6</accession>
<name>A0A1F5PXG6_9BACT</name>
<dbReference type="Pfam" id="PF02875">
    <property type="entry name" value="Mur_ligase_C"/>
    <property type="match status" value="1"/>
</dbReference>
<dbReference type="InterPro" id="IPR004101">
    <property type="entry name" value="Mur_ligase_C"/>
</dbReference>
<comment type="caution">
    <text evidence="6">The sequence shown here is derived from an EMBL/GenBank/DDBJ whole genome shotgun (WGS) entry which is preliminary data.</text>
</comment>
<feature type="domain" description="Mur ligase C-terminal" evidence="4">
    <location>
        <begin position="264"/>
        <end position="388"/>
    </location>
</feature>
<dbReference type="SUPFAM" id="SSF53244">
    <property type="entry name" value="MurD-like peptide ligases, peptide-binding domain"/>
    <property type="match status" value="1"/>
</dbReference>
<evidence type="ECO:0000259" key="5">
    <source>
        <dbReference type="Pfam" id="PF08245"/>
    </source>
</evidence>
<dbReference type="InterPro" id="IPR051046">
    <property type="entry name" value="MurCDEF_CellWall_CoF430Synth"/>
</dbReference>
<dbReference type="AlphaFoldDB" id="A0A1F5PXG6"/>
<dbReference type="InterPro" id="IPR036565">
    <property type="entry name" value="Mur-like_cat_sf"/>
</dbReference>
<reference evidence="6 7" key="1">
    <citation type="journal article" date="2016" name="Nat. Commun.">
        <title>Thousands of microbial genomes shed light on interconnected biogeochemical processes in an aquifer system.</title>
        <authorList>
            <person name="Anantharaman K."/>
            <person name="Brown C.T."/>
            <person name="Hug L.A."/>
            <person name="Sharon I."/>
            <person name="Castelle C.J."/>
            <person name="Probst A.J."/>
            <person name="Thomas B.C."/>
            <person name="Singh A."/>
            <person name="Wilkins M.J."/>
            <person name="Karaoz U."/>
            <person name="Brodie E.L."/>
            <person name="Williams K.H."/>
            <person name="Hubbard S.S."/>
            <person name="Banfield J.F."/>
        </authorList>
    </citation>
    <scope>NUCLEOTIDE SEQUENCE [LARGE SCALE GENOMIC DNA]</scope>
</reference>
<evidence type="ECO:0000256" key="3">
    <source>
        <dbReference type="ARBA" id="ARBA00022840"/>
    </source>
</evidence>
<proteinExistence type="predicted"/>
<evidence type="ECO:0000256" key="2">
    <source>
        <dbReference type="ARBA" id="ARBA00022741"/>
    </source>
</evidence>
<keyword evidence="3" id="KW-0067">ATP-binding</keyword>
<dbReference type="Pfam" id="PF08245">
    <property type="entry name" value="Mur_ligase_M"/>
    <property type="match status" value="2"/>
</dbReference>
<dbReference type="Gene3D" id="3.40.1190.10">
    <property type="entry name" value="Mur-like, catalytic domain"/>
    <property type="match status" value="1"/>
</dbReference>
<dbReference type="PANTHER" id="PTHR43024">
    <property type="entry name" value="UDP-N-ACETYLMURAMOYL-TRIPEPTIDE--D-ALANYL-D-ALANINE LIGASE"/>
    <property type="match status" value="1"/>
</dbReference>
<dbReference type="Proteomes" id="UP000177281">
    <property type="component" value="Unassembled WGS sequence"/>
</dbReference>
<gene>
    <name evidence="6" type="ORF">A3B10_00545</name>
</gene>
<evidence type="ECO:0000313" key="7">
    <source>
        <dbReference type="Proteomes" id="UP000177281"/>
    </source>
</evidence>
<feature type="domain" description="Mur ligase central" evidence="5">
    <location>
        <begin position="98"/>
        <end position="241"/>
    </location>
</feature>
<dbReference type="STRING" id="1817841.A3B10_00545"/>
<dbReference type="EMBL" id="MFFB01000012">
    <property type="protein sequence ID" value="OGE94628.1"/>
    <property type="molecule type" value="Genomic_DNA"/>
</dbReference>
<dbReference type="SUPFAM" id="SSF53623">
    <property type="entry name" value="MurD-like peptide ligases, catalytic domain"/>
    <property type="match status" value="1"/>
</dbReference>
<dbReference type="GO" id="GO:0005524">
    <property type="term" value="F:ATP binding"/>
    <property type="evidence" value="ECO:0007669"/>
    <property type="project" value="UniProtKB-KW"/>
</dbReference>
<protein>
    <recommendedName>
        <fullName evidence="8">UDP-N-acetylmuramoyl-tripeptide--D-alanyl-D-alanine ligase</fullName>
    </recommendedName>
</protein>
<keyword evidence="1" id="KW-0436">Ligase</keyword>
<evidence type="ECO:0008006" key="8">
    <source>
        <dbReference type="Google" id="ProtNLM"/>
    </source>
</evidence>
<organism evidence="6 7">
    <name type="scientific">Candidatus Doudnabacteria bacterium RIFCSPLOWO2_01_FULL_44_21</name>
    <dbReference type="NCBI Taxonomy" id="1817841"/>
    <lineage>
        <taxon>Bacteria</taxon>
        <taxon>Candidatus Doudnaibacteriota</taxon>
    </lineage>
</organism>
<dbReference type="Gene3D" id="3.90.190.20">
    <property type="entry name" value="Mur ligase, C-terminal domain"/>
    <property type="match status" value="1"/>
</dbReference>
<evidence type="ECO:0000256" key="1">
    <source>
        <dbReference type="ARBA" id="ARBA00022598"/>
    </source>
</evidence>
<dbReference type="InterPro" id="IPR036615">
    <property type="entry name" value="Mur_ligase_C_dom_sf"/>
</dbReference>